<reference evidence="1 2" key="1">
    <citation type="submission" date="2019-02" db="EMBL/GenBank/DDBJ databases">
        <title>Complete genome sequence of Burkholderia cenocepacia phage BcepSauron.</title>
        <authorList>
            <person name="Park K."/>
            <person name="Gonzalez C."/>
            <person name="Liu M."/>
            <person name="Gill J."/>
        </authorList>
    </citation>
    <scope>NUCLEOTIDE SEQUENCE [LARGE SCALE GENOMIC DNA]</scope>
</reference>
<protein>
    <submittedName>
        <fullName evidence="1">Uncharacterized protein</fullName>
    </submittedName>
</protein>
<keyword evidence="2" id="KW-1185">Reference proteome</keyword>
<accession>A0A482ML67</accession>
<dbReference type="EMBL" id="MK552141">
    <property type="protein sequence ID" value="QBQ74514.1"/>
    <property type="molecule type" value="Genomic_DNA"/>
</dbReference>
<organism evidence="1 2">
    <name type="scientific">Burkholderia phage BcepSauron</name>
    <dbReference type="NCBI Taxonomy" id="2530033"/>
    <lineage>
        <taxon>Viruses</taxon>
        <taxon>Duplodnaviria</taxon>
        <taxon>Heunggongvirae</taxon>
        <taxon>Uroviricota</taxon>
        <taxon>Caudoviricetes</taxon>
        <taxon>Sarumanvirus</taxon>
        <taxon>Sarumanvirus bcepsauron</taxon>
    </lineage>
</organism>
<evidence type="ECO:0000313" key="2">
    <source>
        <dbReference type="Proteomes" id="UP000301424"/>
    </source>
</evidence>
<gene>
    <name evidence="1" type="ORF">BcepSauron_134</name>
</gene>
<dbReference type="Proteomes" id="UP000301424">
    <property type="component" value="Segment"/>
</dbReference>
<name>A0A482ML67_9CAUD</name>
<sequence>MIHAREAREIMETSTVTRSLRIIERAIEKALYDSPHYANSVDVVIPADTAQDRGEVEAALRATGYHVLWLPGDHIHVRFIGGGVSE</sequence>
<proteinExistence type="predicted"/>
<evidence type="ECO:0000313" key="1">
    <source>
        <dbReference type="EMBL" id="QBQ74514.1"/>
    </source>
</evidence>